<accession>A0A370CI52</accession>
<gene>
    <name evidence="1" type="ORF">CFE62_003650</name>
</gene>
<dbReference type="Proteomes" id="UP000226429">
    <property type="component" value="Unassembled WGS sequence"/>
</dbReference>
<reference evidence="1 2" key="2">
    <citation type="journal article" date="2018" name="J. Invertebr. Pathol.">
        <title>'Candidatus Aquirickettsiella gammari' (Gammaproteobacteria: Legionellales: Coxiellaceae): A bacterial pathogen of the freshwater crustacean Gammarus fossarum (Malacostraca: Amphipoda).</title>
        <authorList>
            <person name="Bojko J."/>
            <person name="Dunn A.M."/>
            <person name="Stebbing P.D."/>
            <person name="van Aerle R."/>
            <person name="Bacela-Spychalska K."/>
            <person name="Bean T.P."/>
            <person name="Urrutia A."/>
            <person name="Stentiford G.D."/>
        </authorList>
    </citation>
    <scope>NUCLEOTIDE SEQUENCE [LARGE SCALE GENOMIC DNA]</scope>
    <source>
        <strain evidence="1">RA15029</strain>
    </source>
</reference>
<protein>
    <recommendedName>
        <fullName evidence="3">XRE family transcriptional regulator</fullName>
    </recommendedName>
</protein>
<dbReference type="AlphaFoldDB" id="A0A370CI52"/>
<comment type="caution">
    <text evidence="1">The sequence shown here is derived from an EMBL/GenBank/DDBJ whole genome shotgun (WGS) entry which is preliminary data.</text>
</comment>
<proteinExistence type="predicted"/>
<sequence length="121" mass="14202">MANKKFQSKNNYFLSMQKETYEIAARLQIARIARGYRSRLSFVKQFNFKLGTYNSHEIGRHKIGANYISQYCIALNISITWLLLGRGNPIDYSPRKELEKGIEKHFEWLTYLSKTGKLLFS</sequence>
<evidence type="ECO:0000313" key="1">
    <source>
        <dbReference type="EMBL" id="RDH40463.1"/>
    </source>
</evidence>
<dbReference type="GO" id="GO:0003677">
    <property type="term" value="F:DNA binding"/>
    <property type="evidence" value="ECO:0007669"/>
    <property type="project" value="InterPro"/>
</dbReference>
<dbReference type="EMBL" id="NMOS02000008">
    <property type="protein sequence ID" value="RDH40463.1"/>
    <property type="molecule type" value="Genomic_DNA"/>
</dbReference>
<organism evidence="1 2">
    <name type="scientific">Candidatus Aquirickettsiella gammari</name>
    <dbReference type="NCBI Taxonomy" id="2016198"/>
    <lineage>
        <taxon>Bacteria</taxon>
        <taxon>Pseudomonadati</taxon>
        <taxon>Pseudomonadota</taxon>
        <taxon>Gammaproteobacteria</taxon>
        <taxon>Legionellales</taxon>
        <taxon>Coxiellaceae</taxon>
        <taxon>Candidatus Aquirickettsiella</taxon>
    </lineage>
</organism>
<reference evidence="1 2" key="1">
    <citation type="journal article" date="2017" name="Int. J. Syst. Evol. Microbiol.">
        <title>Aquarickettsiella crustaci n. gen. n. sp. (Gammaproteobacteria: Legionellales: Coxiellaceae); a bacterial pathogen of the freshwater crustacean: Gammarus fossarum (Malacostraca: Amphipoda).</title>
        <authorList>
            <person name="Bojko J."/>
            <person name="Dunn A.M."/>
            <person name="Stebbing P.D."/>
            <person name="Van Aerle R."/>
            <person name="Bacela-Spychalska K."/>
            <person name="Bean T.P."/>
            <person name="Stentiford G.D."/>
        </authorList>
    </citation>
    <scope>NUCLEOTIDE SEQUENCE [LARGE SCALE GENOMIC DNA]</scope>
    <source>
        <strain evidence="1">RA15029</strain>
    </source>
</reference>
<name>A0A370CI52_9COXI</name>
<dbReference type="InterPro" id="IPR010982">
    <property type="entry name" value="Lambda_DNA-bd_dom_sf"/>
</dbReference>
<evidence type="ECO:0000313" key="2">
    <source>
        <dbReference type="Proteomes" id="UP000226429"/>
    </source>
</evidence>
<keyword evidence="2" id="KW-1185">Reference proteome</keyword>
<evidence type="ECO:0008006" key="3">
    <source>
        <dbReference type="Google" id="ProtNLM"/>
    </source>
</evidence>
<dbReference type="SUPFAM" id="SSF47413">
    <property type="entry name" value="lambda repressor-like DNA-binding domains"/>
    <property type="match status" value="1"/>
</dbReference>